<dbReference type="Proteomes" id="UP000490939">
    <property type="component" value="Unassembled WGS sequence"/>
</dbReference>
<evidence type="ECO:0008006" key="9">
    <source>
        <dbReference type="Google" id="ProtNLM"/>
    </source>
</evidence>
<dbReference type="EMBL" id="WNWQ01000411">
    <property type="protein sequence ID" value="KAE9968476.1"/>
    <property type="molecule type" value="Genomic_DNA"/>
</dbReference>
<dbReference type="GO" id="GO:0019760">
    <property type="term" value="P:glucosinolate metabolic process"/>
    <property type="evidence" value="ECO:0007669"/>
    <property type="project" value="UniProtKB-ARBA"/>
</dbReference>
<proteinExistence type="predicted"/>
<gene>
    <name evidence="3" type="ORF">BLS_005855</name>
    <name evidence="5" type="ORF">EG327_001631</name>
    <name evidence="4" type="ORF">EG328_002881</name>
</gene>
<evidence type="ECO:0000256" key="2">
    <source>
        <dbReference type="ARBA" id="ARBA00023004"/>
    </source>
</evidence>
<evidence type="ECO:0000313" key="4">
    <source>
        <dbReference type="EMBL" id="KAE9975955.1"/>
    </source>
</evidence>
<dbReference type="PANTHER" id="PTHR47435">
    <property type="entry name" value="KELCH REPEAT PROTEIN (AFU_ORTHOLOGUE AFUA_5G12780)"/>
    <property type="match status" value="1"/>
</dbReference>
<dbReference type="EMBL" id="WNWS01000183">
    <property type="protein sequence ID" value="KAE9975955.1"/>
    <property type="molecule type" value="Genomic_DNA"/>
</dbReference>
<evidence type="ECO:0000313" key="5">
    <source>
        <dbReference type="EMBL" id="KAE9990248.1"/>
    </source>
</evidence>
<keyword evidence="8" id="KW-1185">Reference proteome</keyword>
<evidence type="ECO:0000256" key="1">
    <source>
        <dbReference type="ARBA" id="ARBA00022737"/>
    </source>
</evidence>
<dbReference type="Proteomes" id="UP000447873">
    <property type="component" value="Unassembled WGS sequence"/>
</dbReference>
<accession>A0A8H3UDD2</accession>
<comment type="caution">
    <text evidence="3">The sequence shown here is derived from an EMBL/GenBank/DDBJ whole genome shotgun (WGS) entry which is preliminary data.</text>
</comment>
<keyword evidence="2" id="KW-0408">Iron</keyword>
<organism evidence="3 6">
    <name type="scientific">Venturia inaequalis</name>
    <name type="common">Apple scab fungus</name>
    <dbReference type="NCBI Taxonomy" id="5025"/>
    <lineage>
        <taxon>Eukaryota</taxon>
        <taxon>Fungi</taxon>
        <taxon>Dikarya</taxon>
        <taxon>Ascomycota</taxon>
        <taxon>Pezizomycotina</taxon>
        <taxon>Dothideomycetes</taxon>
        <taxon>Pleosporomycetidae</taxon>
        <taxon>Venturiales</taxon>
        <taxon>Venturiaceae</taxon>
        <taxon>Venturia</taxon>
    </lineage>
</organism>
<evidence type="ECO:0000313" key="6">
    <source>
        <dbReference type="Proteomes" id="UP000433883"/>
    </source>
</evidence>
<dbReference type="Proteomes" id="UP000433883">
    <property type="component" value="Unassembled WGS sequence"/>
</dbReference>
<dbReference type="OrthoDB" id="10250130at2759"/>
<protein>
    <recommendedName>
        <fullName evidence="9">Galactose oxidase</fullName>
    </recommendedName>
</protein>
<dbReference type="AlphaFoldDB" id="A0A8H3UDD2"/>
<name>A0A8H3UDD2_VENIN</name>
<dbReference type="EMBL" id="WNWR01000145">
    <property type="protein sequence ID" value="KAE9990248.1"/>
    <property type="molecule type" value="Genomic_DNA"/>
</dbReference>
<reference evidence="3 6" key="1">
    <citation type="submission" date="2019-11" db="EMBL/GenBank/DDBJ databases">
        <title>Venturia inaequalis Genome Resource.</title>
        <authorList>
            <person name="Lichtner F.J."/>
        </authorList>
    </citation>
    <scope>NUCLEOTIDE SEQUENCE [LARGE SCALE GENOMIC DNA]</scope>
    <source>
        <strain evidence="4 7">120213</strain>
        <strain evidence="3">Bline_iso_100314</strain>
        <strain evidence="5 8">DMI_063113</strain>
    </source>
</reference>
<evidence type="ECO:0000313" key="8">
    <source>
        <dbReference type="Proteomes" id="UP000490939"/>
    </source>
</evidence>
<evidence type="ECO:0000313" key="3">
    <source>
        <dbReference type="EMBL" id="KAE9968476.1"/>
    </source>
</evidence>
<keyword evidence="1" id="KW-0677">Repeat</keyword>
<dbReference type="Gene3D" id="2.120.10.80">
    <property type="entry name" value="Kelch-type beta propeller"/>
    <property type="match status" value="1"/>
</dbReference>
<dbReference type="SUPFAM" id="SSF117281">
    <property type="entry name" value="Kelch motif"/>
    <property type="match status" value="1"/>
</dbReference>
<dbReference type="InterPro" id="IPR015915">
    <property type="entry name" value="Kelch-typ_b-propeller"/>
</dbReference>
<evidence type="ECO:0000313" key="7">
    <source>
        <dbReference type="Proteomes" id="UP000447873"/>
    </source>
</evidence>
<sequence>MEVAAGLVAVEQIVSTTIEAAVVGGYAIAKPTQPLKAKYTRIATSASSDAADSLERSSHTVTVLHGKAYIFGGITSDGDHASNDMHIITLPAFSGATEDYKCVPALGSETPKSRANHAACTFGDDVYMFGGTTDGNWADPDSCIWMFSTTNLHWQRRNGPSISGEDGAAQLSHDLIVSNGLLLLRLTSTYKTSVQTQVHYTKLGDLGSSWSTISLPSNDLPLRIIAAGPAIYALPTDTVNVSELYLCPDMTVSGATFVSIKLPSTTDTPLPQTRSGNQILPISTGHGRHYLTLLPGVSSKPKETLSDIPSYLTDLWTLQLPSDSGSLTKIKDATREQINLSSGEFTWSEVVVEARTEELGSEGKALPGPLAHYAADNVDEKTLLMWGGVDARGETVGDGWLIWLE</sequence>
<dbReference type="PANTHER" id="PTHR47435:SF10">
    <property type="entry name" value="TIP ELONGATION ABERRANT PROTEIN 3"/>
    <property type="match status" value="1"/>
</dbReference>
<dbReference type="Pfam" id="PF24681">
    <property type="entry name" value="Kelch_KLHDC2_KLHL20_DRC7"/>
    <property type="match status" value="1"/>
</dbReference>